<accession>A0ACB8KGM2</accession>
<dbReference type="Proteomes" id="UP000829398">
    <property type="component" value="Chromosome 5"/>
</dbReference>
<dbReference type="EMBL" id="CM039174">
    <property type="protein sequence ID" value="KAH9753481.1"/>
    <property type="molecule type" value="Genomic_DNA"/>
</dbReference>
<evidence type="ECO:0000313" key="2">
    <source>
        <dbReference type="Proteomes" id="UP000829398"/>
    </source>
</evidence>
<evidence type="ECO:0000313" key="1">
    <source>
        <dbReference type="EMBL" id="KAH9753481.1"/>
    </source>
</evidence>
<name>A0ACB8KGM2_CITSI</name>
<sequence>MDTVFVNKDVLAEKAVEEKYESGAFEAGGYKWKLVLYPNGNESKNVKDHISLCLAMADTSSLTFGWEVYAVFRLFLLDQNQDNYLVVQDAIGKERRFNGLKLEWGFDQFIPLKAFNDASNGYLC</sequence>
<proteinExistence type="predicted"/>
<comment type="caution">
    <text evidence="1">The sequence shown here is derived from an EMBL/GenBank/DDBJ whole genome shotgun (WGS) entry which is preliminary data.</text>
</comment>
<gene>
    <name evidence="1" type="ORF">KPL71_015084</name>
</gene>
<keyword evidence="2" id="KW-1185">Reference proteome</keyword>
<organism evidence="1 2">
    <name type="scientific">Citrus sinensis</name>
    <name type="common">Sweet orange</name>
    <name type="synonym">Citrus aurantium var. sinensis</name>
    <dbReference type="NCBI Taxonomy" id="2711"/>
    <lineage>
        <taxon>Eukaryota</taxon>
        <taxon>Viridiplantae</taxon>
        <taxon>Streptophyta</taxon>
        <taxon>Embryophyta</taxon>
        <taxon>Tracheophyta</taxon>
        <taxon>Spermatophyta</taxon>
        <taxon>Magnoliopsida</taxon>
        <taxon>eudicotyledons</taxon>
        <taxon>Gunneridae</taxon>
        <taxon>Pentapetalae</taxon>
        <taxon>rosids</taxon>
        <taxon>malvids</taxon>
        <taxon>Sapindales</taxon>
        <taxon>Rutaceae</taxon>
        <taxon>Aurantioideae</taxon>
        <taxon>Citrus</taxon>
    </lineage>
</organism>
<reference evidence="2" key="1">
    <citation type="journal article" date="2023" name="Hortic. Res.">
        <title>A chromosome-level phased genome enabling allele-level studies in sweet orange: a case study on citrus Huanglongbing tolerance.</title>
        <authorList>
            <person name="Wu B."/>
            <person name="Yu Q."/>
            <person name="Deng Z."/>
            <person name="Duan Y."/>
            <person name="Luo F."/>
            <person name="Gmitter F. Jr."/>
        </authorList>
    </citation>
    <scope>NUCLEOTIDE SEQUENCE [LARGE SCALE GENOMIC DNA]</scope>
    <source>
        <strain evidence="2">cv. Valencia</strain>
    </source>
</reference>
<protein>
    <submittedName>
        <fullName evidence="1">TRAF-like family protein</fullName>
    </submittedName>
</protein>